<keyword evidence="2" id="KW-1185">Reference proteome</keyword>
<protein>
    <recommendedName>
        <fullName evidence="3">Bacteriocin</fullName>
    </recommendedName>
</protein>
<name>A0ABZ3B551_9ENTR</name>
<accession>A0ABZ3B551</accession>
<evidence type="ECO:0000313" key="1">
    <source>
        <dbReference type="EMBL" id="WZV98471.1"/>
    </source>
</evidence>
<evidence type="ECO:0000313" key="2">
    <source>
        <dbReference type="Proteomes" id="UP001466893"/>
    </source>
</evidence>
<gene>
    <name evidence="1" type="ORF">AAEY27_00810</name>
</gene>
<organism evidence="1 2">
    <name type="scientific">Kosakonia calanthes</name>
    <dbReference type="NCBI Taxonomy" id="3139408"/>
    <lineage>
        <taxon>Bacteria</taxon>
        <taxon>Pseudomonadati</taxon>
        <taxon>Pseudomonadota</taxon>
        <taxon>Gammaproteobacteria</taxon>
        <taxon>Enterobacterales</taxon>
        <taxon>Enterobacteriaceae</taxon>
        <taxon>Kosakonia</taxon>
    </lineage>
</organism>
<proteinExistence type="predicted"/>
<sequence length="105" mass="10090">MRELNNVELEEVNGGIGLGFGQEAGGLLGGGIGAVVDWSNGSNTGAANVGALLGGGIGAVVDASVAGLTSVAEWGVGLGGYIASTVGKGISDIGNAIIGMFNPFK</sequence>
<reference evidence="1 2" key="1">
    <citation type="submission" date="2024-04" db="EMBL/GenBank/DDBJ databases">
        <title>Kosakonia calanthae sp. nov., a halophilic bacterium isolated from leaves of Calanthe tiplacata.</title>
        <authorList>
            <person name="Wu P."/>
        </authorList>
    </citation>
    <scope>NUCLEOTIDE SEQUENCE [LARGE SCALE GENOMIC DNA]</scope>
    <source>
        <strain evidence="1 2">BYX6</strain>
    </source>
</reference>
<dbReference type="Proteomes" id="UP001466893">
    <property type="component" value="Chromosome"/>
</dbReference>
<evidence type="ECO:0008006" key="3">
    <source>
        <dbReference type="Google" id="ProtNLM"/>
    </source>
</evidence>
<dbReference type="RefSeq" id="WP_342323075.1">
    <property type="nucleotide sequence ID" value="NZ_CP151800.1"/>
</dbReference>
<dbReference type="EMBL" id="CP151800">
    <property type="protein sequence ID" value="WZV98471.1"/>
    <property type="molecule type" value="Genomic_DNA"/>
</dbReference>